<evidence type="ECO:0000259" key="2">
    <source>
        <dbReference type="PROSITE" id="PS50125"/>
    </source>
</evidence>
<dbReference type="Proteomes" id="UP000184139">
    <property type="component" value="Unassembled WGS sequence"/>
</dbReference>
<dbReference type="SMART" id="SM00044">
    <property type="entry name" value="CYCc"/>
    <property type="match status" value="1"/>
</dbReference>
<evidence type="ECO:0000313" key="3">
    <source>
        <dbReference type="EMBL" id="SHH39377.1"/>
    </source>
</evidence>
<dbReference type="EMBL" id="FQXS01000001">
    <property type="protein sequence ID" value="SHH39377.1"/>
    <property type="molecule type" value="Genomic_DNA"/>
</dbReference>
<proteinExistence type="predicted"/>
<dbReference type="Gene3D" id="3.30.70.1230">
    <property type="entry name" value="Nucleotide cyclase"/>
    <property type="match status" value="1"/>
</dbReference>
<dbReference type="GO" id="GO:0035556">
    <property type="term" value="P:intracellular signal transduction"/>
    <property type="evidence" value="ECO:0007669"/>
    <property type="project" value="InterPro"/>
</dbReference>
<evidence type="ECO:0000313" key="4">
    <source>
        <dbReference type="Proteomes" id="UP000184139"/>
    </source>
</evidence>
<keyword evidence="1" id="KW-0812">Transmembrane</keyword>
<dbReference type="InterPro" id="IPR001054">
    <property type="entry name" value="A/G_cyclase"/>
</dbReference>
<feature type="domain" description="Guanylate cyclase" evidence="2">
    <location>
        <begin position="499"/>
        <end position="628"/>
    </location>
</feature>
<accession>A0A1M5SL88</accession>
<dbReference type="PANTHER" id="PTHR43081">
    <property type="entry name" value="ADENYLATE CYCLASE, TERMINAL-DIFFERENTIATION SPECIFIC-RELATED"/>
    <property type="match status" value="1"/>
</dbReference>
<dbReference type="AlphaFoldDB" id="A0A1M5SL88"/>
<dbReference type="RefSeq" id="WP_073373148.1">
    <property type="nucleotide sequence ID" value="NZ_FQXS01000001.1"/>
</dbReference>
<dbReference type="SUPFAM" id="SSF55073">
    <property type="entry name" value="Nucleotide cyclase"/>
    <property type="match status" value="1"/>
</dbReference>
<dbReference type="PROSITE" id="PS50125">
    <property type="entry name" value="GUANYLATE_CYCLASE_2"/>
    <property type="match status" value="1"/>
</dbReference>
<reference evidence="3 4" key="1">
    <citation type="submission" date="2016-11" db="EMBL/GenBank/DDBJ databases">
        <authorList>
            <person name="Jaros S."/>
            <person name="Januszkiewicz K."/>
            <person name="Wedrychowicz H."/>
        </authorList>
    </citation>
    <scope>NUCLEOTIDE SEQUENCE [LARGE SCALE GENOMIC DNA]</scope>
    <source>
        <strain evidence="3 4">DSM 9705</strain>
    </source>
</reference>
<dbReference type="Pfam" id="PF00211">
    <property type="entry name" value="Guanylate_cyc"/>
    <property type="match status" value="1"/>
</dbReference>
<keyword evidence="1" id="KW-0472">Membrane</keyword>
<feature type="transmembrane region" description="Helical" evidence="1">
    <location>
        <begin position="436"/>
        <end position="458"/>
    </location>
</feature>
<sequence length="750" mass="82265">MAMNQSGRALVCTVLFTLVGVFLIESPFGQMVEERFGLALLFRLRGVREPPSNVVIVNVDHRSSWMLGLPKQFDRWPRLLFARLLDRLVTAGAAVVVFDIHFAETRDPVNDRVFAESIRRFGRVVLCEKLVRRSGNAGPGSSGQLSAEVDELIPPAPIFADAALARAPFPIPKIPVRVSRSWTFKSSAGGIPTLPVVALQVMALEDYEHLYRVLRLLVPDCAATVPSDGSEVPNTIGLVDTMRRIRSLCLQFSESGRDAAGRIEQTVRLLPAPRQQQLRGLLAAYLGENSIHIDFYGPPATIPTFSYHDILADRNLDDPRIGALIKDSVVFVGAAGTSWSEQQDGFYTVFSQADGLDLSGVELAATVFANLSENRPVRQVSTATGSGLTLAAALTGSLACFLLPPLPAALLLVGCGASYLMVVAAWFSLAGAWSPIVVPLAVLLPGVFLAAMVTRYLGARREREHIEKAFRLYLPDAVVQELSRDLSFITTGDRTVYGVCLLSDAKNYTALSEQLTPTELSALMKRYFEQLFRQVNEQEGLVCNIVGDAMFALWPSAGPQRALKEKACRAAVQIQTAVQRFNREHSDRQLPTRVGLHAGYLLMGNIGAEGHFEYAPVGDIVNTASRIEGLNKYLGTWLIASREVVEGGDGIDSRYLGRFLLGGKSKSVSVFELLPPGELCGKRRLLITEIFPEGLELFLQGRWQDAAAVFEQACALDSKDGPSQFYLRRCALYRQDSPPEDWEGVIRLEK</sequence>
<gene>
    <name evidence="3" type="ORF">SAMN02745124_00419</name>
</gene>
<keyword evidence="4" id="KW-1185">Reference proteome</keyword>
<name>A0A1M5SL88_9BACT</name>
<keyword evidence="1" id="KW-1133">Transmembrane helix</keyword>
<dbReference type="STRING" id="1121409.SAMN02745124_00419"/>
<dbReference type="Pfam" id="PF05226">
    <property type="entry name" value="CHASE2"/>
    <property type="match status" value="1"/>
</dbReference>
<dbReference type="CDD" id="cd07302">
    <property type="entry name" value="CHD"/>
    <property type="match status" value="1"/>
</dbReference>
<dbReference type="GO" id="GO:0004016">
    <property type="term" value="F:adenylate cyclase activity"/>
    <property type="evidence" value="ECO:0007669"/>
    <property type="project" value="UniProtKB-ARBA"/>
</dbReference>
<dbReference type="InterPro" id="IPR050697">
    <property type="entry name" value="Adenylyl/Guanylyl_Cyclase_3/4"/>
</dbReference>
<evidence type="ECO:0000256" key="1">
    <source>
        <dbReference type="SAM" id="Phobius"/>
    </source>
</evidence>
<dbReference type="GO" id="GO:0009190">
    <property type="term" value="P:cyclic nucleotide biosynthetic process"/>
    <property type="evidence" value="ECO:0007669"/>
    <property type="project" value="InterPro"/>
</dbReference>
<dbReference type="SMART" id="SM01080">
    <property type="entry name" value="CHASE2"/>
    <property type="match status" value="1"/>
</dbReference>
<dbReference type="PANTHER" id="PTHR43081:SF1">
    <property type="entry name" value="ADENYLATE CYCLASE, TERMINAL-DIFFERENTIATION SPECIFIC"/>
    <property type="match status" value="1"/>
</dbReference>
<protein>
    <submittedName>
        <fullName evidence="3">Adenylate cyclase</fullName>
    </submittedName>
</protein>
<dbReference type="OrthoDB" id="9806735at2"/>
<organism evidence="3 4">
    <name type="scientific">Desulfofustis glycolicus DSM 9705</name>
    <dbReference type="NCBI Taxonomy" id="1121409"/>
    <lineage>
        <taxon>Bacteria</taxon>
        <taxon>Pseudomonadati</taxon>
        <taxon>Thermodesulfobacteriota</taxon>
        <taxon>Desulfobulbia</taxon>
        <taxon>Desulfobulbales</taxon>
        <taxon>Desulfocapsaceae</taxon>
        <taxon>Desulfofustis</taxon>
    </lineage>
</organism>
<dbReference type="InterPro" id="IPR007890">
    <property type="entry name" value="CHASE2"/>
</dbReference>
<feature type="transmembrane region" description="Helical" evidence="1">
    <location>
        <begin position="410"/>
        <end position="430"/>
    </location>
</feature>
<dbReference type="InterPro" id="IPR029787">
    <property type="entry name" value="Nucleotide_cyclase"/>
</dbReference>